<comment type="caution">
    <text evidence="2">The sequence shown here is derived from an EMBL/GenBank/DDBJ whole genome shotgun (WGS) entry which is preliminary data.</text>
</comment>
<dbReference type="AlphaFoldDB" id="A0A838L8Y4"/>
<evidence type="ECO:0000313" key="2">
    <source>
        <dbReference type="EMBL" id="MBA2935654.1"/>
    </source>
</evidence>
<gene>
    <name evidence="2" type="ORF">HZF05_16340</name>
</gene>
<dbReference type="RefSeq" id="WP_160362866.1">
    <property type="nucleotide sequence ID" value="NZ_JACEIB010000026.1"/>
</dbReference>
<dbReference type="Proteomes" id="UP000570166">
    <property type="component" value="Unassembled WGS sequence"/>
</dbReference>
<evidence type="ECO:0000313" key="3">
    <source>
        <dbReference type="Proteomes" id="UP000570166"/>
    </source>
</evidence>
<organism evidence="2 3">
    <name type="scientific">Sphingomonas chungangi</name>
    <dbReference type="NCBI Taxonomy" id="2683589"/>
    <lineage>
        <taxon>Bacteria</taxon>
        <taxon>Pseudomonadati</taxon>
        <taxon>Pseudomonadota</taxon>
        <taxon>Alphaproteobacteria</taxon>
        <taxon>Sphingomonadales</taxon>
        <taxon>Sphingomonadaceae</taxon>
        <taxon>Sphingomonas</taxon>
    </lineage>
</organism>
<feature type="transmembrane region" description="Helical" evidence="1">
    <location>
        <begin position="43"/>
        <end position="68"/>
    </location>
</feature>
<reference evidence="2 3" key="1">
    <citation type="submission" date="2020-07" db="EMBL/GenBank/DDBJ databases">
        <authorList>
            <person name="Sun Q."/>
        </authorList>
    </citation>
    <scope>NUCLEOTIDE SEQUENCE [LARGE SCALE GENOMIC DNA]</scope>
    <source>
        <strain evidence="2 3">CGMCC 1.13654</strain>
    </source>
</reference>
<sequence length="71" mass="7172">MTSTIIIATATVMLALTGVGCLLAGIVPLVIGARRDGRGDHDLVLGLGVIFVLMDLLAALVGGAVLLVGRF</sequence>
<evidence type="ECO:0000256" key="1">
    <source>
        <dbReference type="SAM" id="Phobius"/>
    </source>
</evidence>
<feature type="transmembrane region" description="Helical" evidence="1">
    <location>
        <begin position="6"/>
        <end position="31"/>
    </location>
</feature>
<keyword evidence="3" id="KW-1185">Reference proteome</keyword>
<dbReference type="EMBL" id="JACEIB010000026">
    <property type="protein sequence ID" value="MBA2935654.1"/>
    <property type="molecule type" value="Genomic_DNA"/>
</dbReference>
<keyword evidence="1" id="KW-0472">Membrane</keyword>
<keyword evidence="1" id="KW-0812">Transmembrane</keyword>
<accession>A0A838L8Y4</accession>
<name>A0A838L8Y4_9SPHN</name>
<proteinExistence type="predicted"/>
<keyword evidence="1" id="KW-1133">Transmembrane helix</keyword>
<protein>
    <submittedName>
        <fullName evidence="2">Uncharacterized protein</fullName>
    </submittedName>
</protein>